<feature type="domain" description="HTH tetR-type" evidence="3">
    <location>
        <begin position="6"/>
        <end position="66"/>
    </location>
</feature>
<name>A0ABV5T7R6_9ACTN</name>
<evidence type="ECO:0000259" key="3">
    <source>
        <dbReference type="PROSITE" id="PS50977"/>
    </source>
</evidence>
<keyword evidence="5" id="KW-1185">Reference proteome</keyword>
<sequence>MISADDPQSQAVIDIATRLFAAFGHDGTSLQAIAEAAGQDLAWVQQRFGDKHDLYLAVIDHAGQAERAVVEDALSPLPAADPDAFAAVMYDLSERYLEFCLGNPQIPALWIHRWLGDAADLPDLEQTYSVSLINDTRDAMRSAARAGLIDDQVDLGMLVLTLIWSVYGFLHGQAIAEAHSVSTDPRARQRFLAHHRQLIDRMLKLPGA</sequence>
<organism evidence="4 5">
    <name type="scientific">Streptosporangium vulgare</name>
    <dbReference type="NCBI Taxonomy" id="46190"/>
    <lineage>
        <taxon>Bacteria</taxon>
        <taxon>Bacillati</taxon>
        <taxon>Actinomycetota</taxon>
        <taxon>Actinomycetes</taxon>
        <taxon>Streptosporangiales</taxon>
        <taxon>Streptosporangiaceae</taxon>
        <taxon>Streptosporangium</taxon>
    </lineage>
</organism>
<evidence type="ECO:0000256" key="2">
    <source>
        <dbReference type="PROSITE-ProRule" id="PRU00335"/>
    </source>
</evidence>
<proteinExistence type="predicted"/>
<evidence type="ECO:0000313" key="4">
    <source>
        <dbReference type="EMBL" id="MFB9675113.1"/>
    </source>
</evidence>
<dbReference type="Pfam" id="PF00440">
    <property type="entry name" value="TetR_N"/>
    <property type="match status" value="1"/>
</dbReference>
<dbReference type="PANTHER" id="PTHR30055">
    <property type="entry name" value="HTH-TYPE TRANSCRIPTIONAL REGULATOR RUTR"/>
    <property type="match status" value="1"/>
</dbReference>
<feature type="DNA-binding region" description="H-T-H motif" evidence="2">
    <location>
        <begin position="29"/>
        <end position="48"/>
    </location>
</feature>
<reference evidence="4 5" key="1">
    <citation type="submission" date="2024-09" db="EMBL/GenBank/DDBJ databases">
        <authorList>
            <person name="Sun Q."/>
            <person name="Mori K."/>
        </authorList>
    </citation>
    <scope>NUCLEOTIDE SEQUENCE [LARGE SCALE GENOMIC DNA]</scope>
    <source>
        <strain evidence="4 5">JCM 3028</strain>
    </source>
</reference>
<comment type="caution">
    <text evidence="4">The sequence shown here is derived from an EMBL/GenBank/DDBJ whole genome shotgun (WGS) entry which is preliminary data.</text>
</comment>
<dbReference type="EMBL" id="JBHMBS010000002">
    <property type="protein sequence ID" value="MFB9675113.1"/>
    <property type="molecule type" value="Genomic_DNA"/>
</dbReference>
<dbReference type="InterPro" id="IPR036271">
    <property type="entry name" value="Tet_transcr_reg_TetR-rel_C_sf"/>
</dbReference>
<dbReference type="Gene3D" id="1.10.357.10">
    <property type="entry name" value="Tetracycline Repressor, domain 2"/>
    <property type="match status" value="1"/>
</dbReference>
<dbReference type="InterPro" id="IPR050109">
    <property type="entry name" value="HTH-type_TetR-like_transc_reg"/>
</dbReference>
<dbReference type="SUPFAM" id="SSF48498">
    <property type="entry name" value="Tetracyclin repressor-like, C-terminal domain"/>
    <property type="match status" value="1"/>
</dbReference>
<dbReference type="PANTHER" id="PTHR30055:SF219">
    <property type="entry name" value="TRANSCRIPTIONAL REGULATORY PROTEIN"/>
    <property type="match status" value="1"/>
</dbReference>
<dbReference type="InterPro" id="IPR001647">
    <property type="entry name" value="HTH_TetR"/>
</dbReference>
<gene>
    <name evidence="4" type="ORF">ACFFRH_06400</name>
</gene>
<evidence type="ECO:0000256" key="1">
    <source>
        <dbReference type="ARBA" id="ARBA00023125"/>
    </source>
</evidence>
<keyword evidence="1 2" id="KW-0238">DNA-binding</keyword>
<accession>A0ABV5T7R6</accession>
<dbReference type="RefSeq" id="WP_344745824.1">
    <property type="nucleotide sequence ID" value="NZ_BAAAWW010000077.1"/>
</dbReference>
<evidence type="ECO:0000313" key="5">
    <source>
        <dbReference type="Proteomes" id="UP001589610"/>
    </source>
</evidence>
<dbReference type="Proteomes" id="UP001589610">
    <property type="component" value="Unassembled WGS sequence"/>
</dbReference>
<protein>
    <submittedName>
        <fullName evidence="4">TetR/AcrR family transcriptional regulator</fullName>
    </submittedName>
</protein>
<dbReference type="SUPFAM" id="SSF46689">
    <property type="entry name" value="Homeodomain-like"/>
    <property type="match status" value="1"/>
</dbReference>
<dbReference type="InterPro" id="IPR009057">
    <property type="entry name" value="Homeodomain-like_sf"/>
</dbReference>
<dbReference type="PROSITE" id="PS50977">
    <property type="entry name" value="HTH_TETR_2"/>
    <property type="match status" value="1"/>
</dbReference>